<evidence type="ECO:0000313" key="6">
    <source>
        <dbReference type="Proteomes" id="UP000736787"/>
    </source>
</evidence>
<dbReference type="Proteomes" id="UP000736787">
    <property type="component" value="Unassembled WGS sequence"/>
</dbReference>
<evidence type="ECO:0000313" key="2">
    <source>
        <dbReference type="EMBL" id="KAG2851694.1"/>
    </source>
</evidence>
<dbReference type="AlphaFoldDB" id="A0A8T1CDB4"/>
<evidence type="ECO:0000313" key="4">
    <source>
        <dbReference type="EMBL" id="KAG2972643.1"/>
    </source>
</evidence>
<dbReference type="EMBL" id="RCMG01000590">
    <property type="protein sequence ID" value="KAG2851694.1"/>
    <property type="molecule type" value="Genomic_DNA"/>
</dbReference>
<feature type="region of interest" description="Disordered" evidence="1">
    <location>
        <begin position="1"/>
        <end position="46"/>
    </location>
</feature>
<dbReference type="Proteomes" id="UP000760860">
    <property type="component" value="Unassembled WGS sequence"/>
</dbReference>
<gene>
    <name evidence="2" type="ORF">PC113_g15683</name>
    <name evidence="3" type="ORF">PC117_g16526</name>
    <name evidence="4" type="ORF">PC118_g15583</name>
    <name evidence="5" type="ORF">PC129_g13982</name>
</gene>
<dbReference type="EMBL" id="RCMV01000582">
    <property type="protein sequence ID" value="KAG3215126.1"/>
    <property type="molecule type" value="Genomic_DNA"/>
</dbReference>
<dbReference type="Proteomes" id="UP000697107">
    <property type="component" value="Unassembled WGS sequence"/>
</dbReference>
<proteinExistence type="predicted"/>
<dbReference type="Proteomes" id="UP000735874">
    <property type="component" value="Unassembled WGS sequence"/>
</dbReference>
<evidence type="ECO:0000313" key="3">
    <source>
        <dbReference type="EMBL" id="KAG2920314.1"/>
    </source>
</evidence>
<feature type="compositionally biased region" description="Polar residues" evidence="1">
    <location>
        <begin position="29"/>
        <end position="46"/>
    </location>
</feature>
<sequence length="46" mass="4687">MDGRMAADASITATDRMVPPGNPCRHVSRGSTAQSNLAVTLGKTSG</sequence>
<name>A0A8T1CDB4_9STRA</name>
<accession>A0A8T1CDB4</accession>
<dbReference type="EMBL" id="RCMK01000589">
    <property type="protein sequence ID" value="KAG2920314.1"/>
    <property type="molecule type" value="Genomic_DNA"/>
</dbReference>
<comment type="caution">
    <text evidence="3">The sequence shown here is derived from an EMBL/GenBank/DDBJ whole genome shotgun (WGS) entry which is preliminary data.</text>
</comment>
<dbReference type="EMBL" id="RCML01000611">
    <property type="protein sequence ID" value="KAG2972643.1"/>
    <property type="molecule type" value="Genomic_DNA"/>
</dbReference>
<evidence type="ECO:0000256" key="1">
    <source>
        <dbReference type="SAM" id="MobiDB-lite"/>
    </source>
</evidence>
<evidence type="ECO:0000313" key="5">
    <source>
        <dbReference type="EMBL" id="KAG3215126.1"/>
    </source>
</evidence>
<protein>
    <submittedName>
        <fullName evidence="3">Uncharacterized protein</fullName>
    </submittedName>
</protein>
<reference evidence="3" key="1">
    <citation type="submission" date="2018-10" db="EMBL/GenBank/DDBJ databases">
        <title>Effector identification in a new, highly contiguous assembly of the strawberry crown rot pathogen Phytophthora cactorum.</title>
        <authorList>
            <person name="Armitage A.D."/>
            <person name="Nellist C.F."/>
            <person name="Bates H."/>
            <person name="Vickerstaff R.J."/>
            <person name="Harrison R.J."/>
        </authorList>
    </citation>
    <scope>NUCLEOTIDE SEQUENCE</scope>
    <source>
        <strain evidence="2">15-7</strain>
        <strain evidence="3">4040</strain>
        <strain evidence="4">P415</strain>
        <strain evidence="5">P421</strain>
    </source>
</reference>
<organism evidence="3 6">
    <name type="scientific">Phytophthora cactorum</name>
    <dbReference type="NCBI Taxonomy" id="29920"/>
    <lineage>
        <taxon>Eukaryota</taxon>
        <taxon>Sar</taxon>
        <taxon>Stramenopiles</taxon>
        <taxon>Oomycota</taxon>
        <taxon>Peronosporomycetes</taxon>
        <taxon>Peronosporales</taxon>
        <taxon>Peronosporaceae</taxon>
        <taxon>Phytophthora</taxon>
    </lineage>
</organism>